<reference evidence="3" key="1">
    <citation type="submission" date="2019-01" db="EMBL/GenBank/DDBJ databases">
        <title>Cytophagaceae bacterium strain CAR-16.</title>
        <authorList>
            <person name="Chen W.-M."/>
        </authorList>
    </citation>
    <scope>NUCLEOTIDE SEQUENCE [LARGE SCALE GENOMIC DNA]</scope>
    <source>
        <strain evidence="3">WWJ-16</strain>
    </source>
</reference>
<dbReference type="RefSeq" id="WP_129460656.1">
    <property type="nucleotide sequence ID" value="NZ_SBKN01000001.1"/>
</dbReference>
<dbReference type="InterPro" id="IPR041223">
    <property type="entry name" value="ApeA_NTD"/>
</dbReference>
<organism evidence="2 3">
    <name type="scientific">Flavobacterium stagni</name>
    <dbReference type="NCBI Taxonomy" id="2506421"/>
    <lineage>
        <taxon>Bacteria</taxon>
        <taxon>Pseudomonadati</taxon>
        <taxon>Bacteroidota</taxon>
        <taxon>Flavobacteriia</taxon>
        <taxon>Flavobacteriales</taxon>
        <taxon>Flavobacteriaceae</taxon>
        <taxon>Flavobacterium</taxon>
    </lineage>
</organism>
<dbReference type="OrthoDB" id="1397981at2"/>
<proteinExistence type="predicted"/>
<dbReference type="Proteomes" id="UP000289857">
    <property type="component" value="Unassembled WGS sequence"/>
</dbReference>
<gene>
    <name evidence="2" type="ORF">EQG61_04320</name>
</gene>
<dbReference type="EMBL" id="SBKN01000001">
    <property type="protein sequence ID" value="RXR24678.1"/>
    <property type="molecule type" value="Genomic_DNA"/>
</dbReference>
<sequence>MFKKDKYYGEIWLPNKEGQKQFCTIEVVENDFFLNTILLTDLLQIKLDIIYGVFNDLGCLTFVNCNIIRSETGVVKYKKICPDYVFACANHFIEPKGIRLKSIEIENNTINDFISNFHTMNPLKDKVEVQNVQINKININEDLTLSLFKNYGIETNRFGTNILNHGILKFEFNYEKSLLQSIEIYRHFQKFCIMFFFGIEKFNYFKSNCLNCGEEYYIVFNDDLAFTHNQGIFHKFSFKNFDSFPSVISNWYNNEDLKYCFDIIIENYLSKKVSRARRFTNSISSFEAFYKLFSVESKHKKLNKRIFEYKDIFCLMDPNIVEIEEFSRKMIRIRDFYVHGNRDQKTEHSSFELLYYSLLLDFVVIRELSTVLGFADNDIKKIENAGISVFKNQLPLNRLINENLIID</sequence>
<feature type="domain" description="ApeA N-terminal" evidence="1">
    <location>
        <begin position="6"/>
        <end position="251"/>
    </location>
</feature>
<protein>
    <recommendedName>
        <fullName evidence="1">ApeA N-terminal domain-containing protein</fullName>
    </recommendedName>
</protein>
<evidence type="ECO:0000313" key="3">
    <source>
        <dbReference type="Proteomes" id="UP000289857"/>
    </source>
</evidence>
<name>A0A4Q1KFV9_9FLAO</name>
<comment type="caution">
    <text evidence="2">The sequence shown here is derived from an EMBL/GenBank/DDBJ whole genome shotgun (WGS) entry which is preliminary data.</text>
</comment>
<evidence type="ECO:0000259" key="1">
    <source>
        <dbReference type="Pfam" id="PF18862"/>
    </source>
</evidence>
<dbReference type="Pfam" id="PF18862">
    <property type="entry name" value="ApeA_NTD1"/>
    <property type="match status" value="1"/>
</dbReference>
<evidence type="ECO:0000313" key="2">
    <source>
        <dbReference type="EMBL" id="RXR24678.1"/>
    </source>
</evidence>
<accession>A0A4Q1KFV9</accession>
<keyword evidence="3" id="KW-1185">Reference proteome</keyword>
<dbReference type="AlphaFoldDB" id="A0A4Q1KFV9"/>